<feature type="region of interest" description="Disordered" evidence="8">
    <location>
        <begin position="472"/>
        <end position="514"/>
    </location>
</feature>
<keyword evidence="3 7" id="KW-0812">Transmembrane</keyword>
<evidence type="ECO:0000256" key="5">
    <source>
        <dbReference type="ARBA" id="ARBA00023136"/>
    </source>
</evidence>
<comment type="similarity">
    <text evidence="7">Belongs to the DHHC palmitoyltransferase family.</text>
</comment>
<evidence type="ECO:0000256" key="4">
    <source>
        <dbReference type="ARBA" id="ARBA00022989"/>
    </source>
</evidence>
<feature type="compositionally biased region" description="Basic residues" evidence="8">
    <location>
        <begin position="572"/>
        <end position="583"/>
    </location>
</feature>
<sequence length="617" mass="66106">MSSPPPAAAAEDAAAAERPPSSQQPLPPPGPKNTAPPNTADRHRRRHGLQPPLHPLQLVGWLALAALSTGAFVVQVPALPPAFQPALTAALSAVLLVHLAAHLAAALVDPAEEELRKRRSVEVSQLDRQKHLHAIEQGRCHLCDIWVTGRRTKHCGYCNKCVAGFDHHCKWLNQCVGSRNYAPFVMCVASAMAASATVAALAVAQLVVGRTHAVLVQQDVKDPISGFFDPSNTTSSGTSTLPPSSSLPSSDAAFLAVVAALGLLAAITAGLLLHLCFFHIYISFLGLTTYEYIRQQRTQPVAAQVAKDEEGGEERGGANAVGGTGLRHRPVNLRCGEERTRTTFFTCAVLEETFSGCGGKEGAEPTPTPPSTPQDCQLCAVIGGNAVAPETLKTKTAKPQPKKKRWNCCVSVPDSPDDPHSPTEPRCLISLCRHKAKTKGLPALEGRAHRTHGHWSSAKLRMLFRILGNLGQTKRRPSHPQPPTPPSSARGNQVAPSNGTALEPSSGVQTVSNLVPVPCYPDTVKTSRVTQPPLPPPRRRFISETELADALQALQQQQRCAGTRRPLYRWGRRRRRSAVHRTKTPALSPIRESGLSNPASPSRQTCAIAGAACVRPF</sequence>
<evidence type="ECO:0000256" key="1">
    <source>
        <dbReference type="ARBA" id="ARBA00004141"/>
    </source>
</evidence>
<gene>
    <name evidence="10" type="ORF">ACAOBT_LOCUS4466</name>
</gene>
<dbReference type="Pfam" id="PF01529">
    <property type="entry name" value="DHHC"/>
    <property type="match status" value="1"/>
</dbReference>
<name>A0A9P0P1W1_ACAOB</name>
<protein>
    <recommendedName>
        <fullName evidence="7">Palmitoyltransferase</fullName>
        <ecNumber evidence="7">2.3.1.225</ecNumber>
    </recommendedName>
</protein>
<feature type="transmembrane region" description="Helical" evidence="7">
    <location>
        <begin position="86"/>
        <end position="108"/>
    </location>
</feature>
<evidence type="ECO:0000256" key="3">
    <source>
        <dbReference type="ARBA" id="ARBA00022692"/>
    </source>
</evidence>
<feature type="transmembrane region" description="Helical" evidence="7">
    <location>
        <begin position="181"/>
        <end position="208"/>
    </location>
</feature>
<evidence type="ECO:0000313" key="11">
    <source>
        <dbReference type="Proteomes" id="UP001152888"/>
    </source>
</evidence>
<dbReference type="GO" id="GO:0016020">
    <property type="term" value="C:membrane"/>
    <property type="evidence" value="ECO:0007669"/>
    <property type="project" value="UniProtKB-SubCell"/>
</dbReference>
<dbReference type="GO" id="GO:0019706">
    <property type="term" value="F:protein-cysteine S-palmitoyltransferase activity"/>
    <property type="evidence" value="ECO:0007669"/>
    <property type="project" value="UniProtKB-EC"/>
</dbReference>
<proteinExistence type="inferred from homology"/>
<dbReference type="GO" id="GO:0005783">
    <property type="term" value="C:endoplasmic reticulum"/>
    <property type="evidence" value="ECO:0007669"/>
    <property type="project" value="TreeGrafter"/>
</dbReference>
<feature type="region of interest" description="Disordered" evidence="8">
    <location>
        <begin position="1"/>
        <end position="51"/>
    </location>
</feature>
<keyword evidence="11" id="KW-1185">Reference proteome</keyword>
<feature type="transmembrane region" description="Helical" evidence="7">
    <location>
        <begin position="53"/>
        <end position="74"/>
    </location>
</feature>
<dbReference type="AlphaFoldDB" id="A0A9P0P1W1"/>
<dbReference type="EMBL" id="CAKOFQ010006699">
    <property type="protein sequence ID" value="CAH1962059.1"/>
    <property type="molecule type" value="Genomic_DNA"/>
</dbReference>
<dbReference type="InterPro" id="IPR039859">
    <property type="entry name" value="PFA4/ZDH16/20/ERF2-like"/>
</dbReference>
<reference evidence="10" key="1">
    <citation type="submission" date="2022-03" db="EMBL/GenBank/DDBJ databases">
        <authorList>
            <person name="Sayadi A."/>
        </authorList>
    </citation>
    <scope>NUCLEOTIDE SEQUENCE</scope>
</reference>
<evidence type="ECO:0000259" key="9">
    <source>
        <dbReference type="Pfam" id="PF01529"/>
    </source>
</evidence>
<feature type="region of interest" description="Disordered" evidence="8">
    <location>
        <begin position="572"/>
        <end position="601"/>
    </location>
</feature>
<evidence type="ECO:0000256" key="8">
    <source>
        <dbReference type="SAM" id="MobiDB-lite"/>
    </source>
</evidence>
<evidence type="ECO:0000256" key="2">
    <source>
        <dbReference type="ARBA" id="ARBA00022679"/>
    </source>
</evidence>
<dbReference type="EC" id="2.3.1.225" evidence="7"/>
<evidence type="ECO:0000313" key="10">
    <source>
        <dbReference type="EMBL" id="CAH1962059.1"/>
    </source>
</evidence>
<dbReference type="InterPro" id="IPR001594">
    <property type="entry name" value="Palmitoyltrfase_DHHC"/>
</dbReference>
<comment type="caution">
    <text evidence="10">The sequence shown here is derived from an EMBL/GenBank/DDBJ whole genome shotgun (WGS) entry which is preliminary data.</text>
</comment>
<comment type="domain">
    <text evidence="7">The DHHC domain is required for palmitoyltransferase activity.</text>
</comment>
<dbReference type="PANTHER" id="PTHR22883">
    <property type="entry name" value="ZINC FINGER DHHC DOMAIN CONTAINING PROTEIN"/>
    <property type="match status" value="1"/>
</dbReference>
<dbReference type="PANTHER" id="PTHR22883:SF203">
    <property type="entry name" value="PALMITOYLTRANSFERASE"/>
    <property type="match status" value="1"/>
</dbReference>
<feature type="transmembrane region" description="Helical" evidence="7">
    <location>
        <begin position="254"/>
        <end position="287"/>
    </location>
</feature>
<dbReference type="OrthoDB" id="272303at2759"/>
<organism evidence="10 11">
    <name type="scientific">Acanthoscelides obtectus</name>
    <name type="common">Bean weevil</name>
    <name type="synonym">Bruchus obtectus</name>
    <dbReference type="NCBI Taxonomy" id="200917"/>
    <lineage>
        <taxon>Eukaryota</taxon>
        <taxon>Metazoa</taxon>
        <taxon>Ecdysozoa</taxon>
        <taxon>Arthropoda</taxon>
        <taxon>Hexapoda</taxon>
        <taxon>Insecta</taxon>
        <taxon>Pterygota</taxon>
        <taxon>Neoptera</taxon>
        <taxon>Endopterygota</taxon>
        <taxon>Coleoptera</taxon>
        <taxon>Polyphaga</taxon>
        <taxon>Cucujiformia</taxon>
        <taxon>Chrysomeloidea</taxon>
        <taxon>Chrysomelidae</taxon>
        <taxon>Bruchinae</taxon>
        <taxon>Bruchini</taxon>
        <taxon>Acanthoscelides</taxon>
    </lineage>
</organism>
<feature type="compositionally biased region" description="Low complexity" evidence="8">
    <location>
        <begin position="8"/>
        <end position="24"/>
    </location>
</feature>
<dbReference type="PROSITE" id="PS50216">
    <property type="entry name" value="DHHC"/>
    <property type="match status" value="1"/>
</dbReference>
<feature type="compositionally biased region" description="Polar residues" evidence="8">
    <location>
        <begin position="489"/>
        <end position="500"/>
    </location>
</feature>
<feature type="domain" description="Palmitoyltransferase DHHC" evidence="9">
    <location>
        <begin position="139"/>
        <end position="296"/>
    </location>
</feature>
<keyword evidence="4 7" id="KW-1133">Transmembrane helix</keyword>
<keyword evidence="6 7" id="KW-0012">Acyltransferase</keyword>
<comment type="catalytic activity">
    <reaction evidence="7">
        <text>L-cysteinyl-[protein] + hexadecanoyl-CoA = S-hexadecanoyl-L-cysteinyl-[protein] + CoA</text>
        <dbReference type="Rhea" id="RHEA:36683"/>
        <dbReference type="Rhea" id="RHEA-COMP:10131"/>
        <dbReference type="Rhea" id="RHEA-COMP:11032"/>
        <dbReference type="ChEBI" id="CHEBI:29950"/>
        <dbReference type="ChEBI" id="CHEBI:57287"/>
        <dbReference type="ChEBI" id="CHEBI:57379"/>
        <dbReference type="ChEBI" id="CHEBI:74151"/>
        <dbReference type="EC" id="2.3.1.225"/>
    </reaction>
</comment>
<dbReference type="GO" id="GO:0006612">
    <property type="term" value="P:protein targeting to membrane"/>
    <property type="evidence" value="ECO:0007669"/>
    <property type="project" value="TreeGrafter"/>
</dbReference>
<comment type="subcellular location">
    <subcellularLocation>
        <location evidence="1">Membrane</location>
        <topology evidence="1">Multi-pass membrane protein</topology>
    </subcellularLocation>
</comment>
<evidence type="ECO:0000256" key="7">
    <source>
        <dbReference type="RuleBase" id="RU079119"/>
    </source>
</evidence>
<keyword evidence="5 7" id="KW-0472">Membrane</keyword>
<keyword evidence="2 7" id="KW-0808">Transferase</keyword>
<dbReference type="GO" id="GO:0005794">
    <property type="term" value="C:Golgi apparatus"/>
    <property type="evidence" value="ECO:0007669"/>
    <property type="project" value="TreeGrafter"/>
</dbReference>
<dbReference type="Proteomes" id="UP001152888">
    <property type="component" value="Unassembled WGS sequence"/>
</dbReference>
<accession>A0A9P0P1W1</accession>
<evidence type="ECO:0000256" key="6">
    <source>
        <dbReference type="ARBA" id="ARBA00023315"/>
    </source>
</evidence>